<dbReference type="SMART" id="SM00387">
    <property type="entry name" value="HATPase_c"/>
    <property type="match status" value="1"/>
</dbReference>
<comment type="subcellular location">
    <subcellularLocation>
        <location evidence="2">Membrane</location>
    </subcellularLocation>
</comment>
<accession>A4TZ93</accession>
<dbReference type="PANTHER" id="PTHR43304">
    <property type="entry name" value="PHYTOCHROME-LIKE PROTEIN CPH1"/>
    <property type="match status" value="1"/>
</dbReference>
<evidence type="ECO:0000256" key="6">
    <source>
        <dbReference type="ARBA" id="ARBA00022777"/>
    </source>
</evidence>
<dbReference type="Pfam" id="PF00512">
    <property type="entry name" value="HisKA"/>
    <property type="match status" value="1"/>
</dbReference>
<proteinExistence type="predicted"/>
<dbReference type="PRINTS" id="PR00344">
    <property type="entry name" value="BCTRLSENSOR"/>
</dbReference>
<evidence type="ECO:0000256" key="2">
    <source>
        <dbReference type="ARBA" id="ARBA00004370"/>
    </source>
</evidence>
<dbReference type="InterPro" id="IPR013655">
    <property type="entry name" value="PAS_fold_3"/>
</dbReference>
<feature type="domain" description="PAC" evidence="10">
    <location>
        <begin position="335"/>
        <end position="387"/>
    </location>
</feature>
<dbReference type="SMART" id="SM00388">
    <property type="entry name" value="HisKA"/>
    <property type="match status" value="1"/>
</dbReference>
<dbReference type="SMART" id="SM00304">
    <property type="entry name" value="HAMP"/>
    <property type="match status" value="1"/>
</dbReference>
<dbReference type="SUPFAM" id="SSF55874">
    <property type="entry name" value="ATPase domain of HSP90 chaperone/DNA topoisomerase II/histidine kinase"/>
    <property type="match status" value="1"/>
</dbReference>
<dbReference type="Gene3D" id="3.30.565.10">
    <property type="entry name" value="Histidine kinase-like ATPase, C-terminal domain"/>
    <property type="match status" value="1"/>
</dbReference>
<dbReference type="SUPFAM" id="SSF158472">
    <property type="entry name" value="HAMP domain-like"/>
    <property type="match status" value="1"/>
</dbReference>
<feature type="domain" description="Histidine kinase" evidence="8">
    <location>
        <begin position="526"/>
        <end position="743"/>
    </location>
</feature>
<dbReference type="Pfam" id="PF08448">
    <property type="entry name" value="PAS_4"/>
    <property type="match status" value="1"/>
</dbReference>
<reference evidence="12" key="1">
    <citation type="journal article" date="2007" name="J. Bacteriol.">
        <title>Comparative genome analysis of four magnetotactic bacteria reveals a complex set of group-specific genes implicated in magnetosome biomineralization and function.</title>
        <authorList>
            <person name="Richter M."/>
            <person name="Kube M."/>
            <person name="Bazylinski D.A."/>
            <person name="Lombardot T."/>
            <person name="Gloeckner F.O."/>
            <person name="Reinhardt R."/>
            <person name="Schueler D."/>
        </authorList>
    </citation>
    <scope>NUCLEOTIDE SEQUENCE</scope>
    <source>
        <strain evidence="12">MSR-1</strain>
    </source>
</reference>
<dbReference type="CDD" id="cd00082">
    <property type="entry name" value="HisKA"/>
    <property type="match status" value="1"/>
</dbReference>
<dbReference type="PROSITE" id="PS50112">
    <property type="entry name" value="PAS"/>
    <property type="match status" value="2"/>
</dbReference>
<dbReference type="InterPro" id="IPR003594">
    <property type="entry name" value="HATPase_dom"/>
</dbReference>
<keyword evidence="6 12" id="KW-0418">Kinase</keyword>
<evidence type="ECO:0000259" key="8">
    <source>
        <dbReference type="PROSITE" id="PS50109"/>
    </source>
</evidence>
<dbReference type="Gene3D" id="1.10.287.130">
    <property type="match status" value="1"/>
</dbReference>
<dbReference type="PROSITE" id="PS50113">
    <property type="entry name" value="PAC"/>
    <property type="match status" value="1"/>
</dbReference>
<keyword evidence="4" id="KW-0597">Phosphoprotein</keyword>
<sequence>MRIKTLYFLGAVGTALAVAVLETFAYDAFQLEQHALNINSQTDRISKGIYQLESLTSDYLLTFSERSVSQWNTRHKSLGLLIVPLPESPNELAQHLNTLAYYHHKSGELFDLLLSSRNDTADRNPATRTAALSSQLRTMVDAMASEADNVSTKNHQNMAAAWKRLRVVDFAVNLVSACLLTFFGIFGWFRVLRPLLELRGTIQEFALGKQEVRFSLSANDEINDVKISFNRMADSLCDTMVSRDLLSIEVLERKELEHDLRSSEAEIRSILDNMSDVFYKTDHDGNVIIISKSISSVLGYAQEEVLGKKAAEYHFDPDGRQRMLAAIAANGTGVIDFELRMRHKQGHPVWVSASSHLVFDEIGQTIGIEGVFRSIEERKSIEKALRNHASEIESLFNASSDATMLFKLDGTLLATNNILAARFGKKPEDLRGTCLWDLFPPDVSTARRAAVTRVIEAGEPVHYVDQRGDLHFDNSIYPIVGEDGIIDKVAVYSRDVTEQKQVQQRIAAYVAEIERSNAELEQFAYVASHDLREPLRMISSYLSLLERRYGDRLDGDGLEFIGFARDGAKRMDHLVLDLLDLSRIERRGEPIVPTPIMPTVQLALSNLEIMIKDCGATITTDDVIQSSLVLGDSTQIMRLFQNLIGNSLKYRKPDTAPVIQIGGQRLDGCWQFSVGDNGIGIAPEYFERVFGIFQRLHTRDQYDGTGIGLAVCKKIVERHSGRIWVESIPGEGTTLHFTLPCALCPGE</sequence>
<dbReference type="CDD" id="cd16921">
    <property type="entry name" value="HATPase_FilI-like"/>
    <property type="match status" value="1"/>
</dbReference>
<dbReference type="CDD" id="cd00130">
    <property type="entry name" value="PAS"/>
    <property type="match status" value="1"/>
</dbReference>
<dbReference type="PANTHER" id="PTHR43304:SF1">
    <property type="entry name" value="PAC DOMAIN-CONTAINING PROTEIN"/>
    <property type="match status" value="1"/>
</dbReference>
<keyword evidence="7" id="KW-1133">Transmembrane helix</keyword>
<evidence type="ECO:0000259" key="10">
    <source>
        <dbReference type="PROSITE" id="PS50113"/>
    </source>
</evidence>
<dbReference type="InterPro" id="IPR052162">
    <property type="entry name" value="Sensor_kinase/Photoreceptor"/>
</dbReference>
<dbReference type="InterPro" id="IPR000014">
    <property type="entry name" value="PAS"/>
</dbReference>
<evidence type="ECO:0000256" key="5">
    <source>
        <dbReference type="ARBA" id="ARBA00022679"/>
    </source>
</evidence>
<evidence type="ECO:0000256" key="4">
    <source>
        <dbReference type="ARBA" id="ARBA00022553"/>
    </source>
</evidence>
<keyword evidence="5" id="KW-0808">Transferase</keyword>
<dbReference type="InterPro" id="IPR036097">
    <property type="entry name" value="HisK_dim/P_sf"/>
</dbReference>
<protein>
    <recommendedName>
        <fullName evidence="3">histidine kinase</fullName>
        <ecNumber evidence="3">2.7.13.3</ecNumber>
    </recommendedName>
</protein>
<feature type="domain" description="PAS" evidence="9">
    <location>
        <begin position="263"/>
        <end position="327"/>
    </location>
</feature>
<dbReference type="PROSITE" id="PS50109">
    <property type="entry name" value="HIS_KIN"/>
    <property type="match status" value="1"/>
</dbReference>
<keyword evidence="7" id="KW-0472">Membrane</keyword>
<evidence type="ECO:0000256" key="7">
    <source>
        <dbReference type="SAM" id="Phobius"/>
    </source>
</evidence>
<dbReference type="Pfam" id="PF00672">
    <property type="entry name" value="HAMP"/>
    <property type="match status" value="1"/>
</dbReference>
<dbReference type="Gene3D" id="6.10.340.10">
    <property type="match status" value="1"/>
</dbReference>
<dbReference type="GO" id="GO:0016020">
    <property type="term" value="C:membrane"/>
    <property type="evidence" value="ECO:0007669"/>
    <property type="project" value="UniProtKB-SubCell"/>
</dbReference>
<feature type="transmembrane region" description="Helical" evidence="7">
    <location>
        <begin position="170"/>
        <end position="189"/>
    </location>
</feature>
<dbReference type="PROSITE" id="PS50885">
    <property type="entry name" value="HAMP"/>
    <property type="match status" value="1"/>
</dbReference>
<dbReference type="AlphaFoldDB" id="A4TZ93"/>
<dbReference type="Pfam" id="PF02518">
    <property type="entry name" value="HATPase_c"/>
    <property type="match status" value="1"/>
</dbReference>
<dbReference type="CDD" id="cd06225">
    <property type="entry name" value="HAMP"/>
    <property type="match status" value="1"/>
</dbReference>
<dbReference type="InterPro" id="IPR035965">
    <property type="entry name" value="PAS-like_dom_sf"/>
</dbReference>
<organism evidence="12">
    <name type="scientific">Magnetospirillum gryphiswaldense</name>
    <dbReference type="NCBI Taxonomy" id="55518"/>
    <lineage>
        <taxon>Bacteria</taxon>
        <taxon>Pseudomonadati</taxon>
        <taxon>Pseudomonadota</taxon>
        <taxon>Alphaproteobacteria</taxon>
        <taxon>Rhodospirillales</taxon>
        <taxon>Rhodospirillaceae</taxon>
        <taxon>Magnetospirillum</taxon>
    </lineage>
</organism>
<dbReference type="InterPro" id="IPR004358">
    <property type="entry name" value="Sig_transdc_His_kin-like_C"/>
</dbReference>
<dbReference type="InterPro" id="IPR003660">
    <property type="entry name" value="HAMP_dom"/>
</dbReference>
<dbReference type="SUPFAM" id="SSF47384">
    <property type="entry name" value="Homodimeric domain of signal transducing histidine kinase"/>
    <property type="match status" value="1"/>
</dbReference>
<dbReference type="Gene3D" id="3.30.450.20">
    <property type="entry name" value="PAS domain"/>
    <property type="match status" value="2"/>
</dbReference>
<dbReference type="InterPro" id="IPR005467">
    <property type="entry name" value="His_kinase_dom"/>
</dbReference>
<feature type="domain" description="PAS" evidence="9">
    <location>
        <begin position="388"/>
        <end position="458"/>
    </location>
</feature>
<gene>
    <name evidence="12" type="ORF">MGR_2254</name>
</gene>
<dbReference type="InterPro" id="IPR003661">
    <property type="entry name" value="HisK_dim/P_dom"/>
</dbReference>
<dbReference type="EC" id="2.7.13.3" evidence="3"/>
<feature type="domain" description="HAMP" evidence="11">
    <location>
        <begin position="189"/>
        <end position="241"/>
    </location>
</feature>
<dbReference type="InterPro" id="IPR000700">
    <property type="entry name" value="PAS-assoc_C"/>
</dbReference>
<keyword evidence="7" id="KW-0812">Transmembrane</keyword>
<dbReference type="InterPro" id="IPR013656">
    <property type="entry name" value="PAS_4"/>
</dbReference>
<evidence type="ECO:0000259" key="11">
    <source>
        <dbReference type="PROSITE" id="PS50885"/>
    </source>
</evidence>
<dbReference type="Pfam" id="PF08447">
    <property type="entry name" value="PAS_3"/>
    <property type="match status" value="1"/>
</dbReference>
<dbReference type="SUPFAM" id="SSF55785">
    <property type="entry name" value="PYP-like sensor domain (PAS domain)"/>
    <property type="match status" value="2"/>
</dbReference>
<dbReference type="SMART" id="SM00086">
    <property type="entry name" value="PAC"/>
    <property type="match status" value="1"/>
</dbReference>
<dbReference type="FunFam" id="3.30.565.10:FF:000006">
    <property type="entry name" value="Sensor histidine kinase WalK"/>
    <property type="match status" value="1"/>
</dbReference>
<dbReference type="InterPro" id="IPR036890">
    <property type="entry name" value="HATPase_C_sf"/>
</dbReference>
<evidence type="ECO:0000313" key="12">
    <source>
        <dbReference type="EMBL" id="CAM75950.1"/>
    </source>
</evidence>
<dbReference type="NCBIfam" id="TIGR00229">
    <property type="entry name" value="sensory_box"/>
    <property type="match status" value="2"/>
</dbReference>
<dbReference type="EMBL" id="CU459003">
    <property type="protein sequence ID" value="CAM75950.1"/>
    <property type="molecule type" value="Genomic_DNA"/>
</dbReference>
<comment type="catalytic activity">
    <reaction evidence="1">
        <text>ATP + protein L-histidine = ADP + protein N-phospho-L-histidine.</text>
        <dbReference type="EC" id="2.7.13.3"/>
    </reaction>
</comment>
<name>A4TZ93_9PROT</name>
<evidence type="ECO:0000256" key="1">
    <source>
        <dbReference type="ARBA" id="ARBA00000085"/>
    </source>
</evidence>
<dbReference type="GO" id="GO:0000155">
    <property type="term" value="F:phosphorelay sensor kinase activity"/>
    <property type="evidence" value="ECO:0007669"/>
    <property type="project" value="InterPro"/>
</dbReference>
<evidence type="ECO:0000256" key="3">
    <source>
        <dbReference type="ARBA" id="ARBA00012438"/>
    </source>
</evidence>
<dbReference type="InterPro" id="IPR001610">
    <property type="entry name" value="PAC"/>
</dbReference>
<evidence type="ECO:0000259" key="9">
    <source>
        <dbReference type="PROSITE" id="PS50112"/>
    </source>
</evidence>
<dbReference type="SMART" id="SM00091">
    <property type="entry name" value="PAS"/>
    <property type="match status" value="2"/>
</dbReference>
<dbReference type="RefSeq" id="WP_106003522.1">
    <property type="nucleotide sequence ID" value="NZ_CP027527.1"/>
</dbReference>